<name>A0ABQ8BBH1_BRANA</name>
<proteinExistence type="predicted"/>
<keyword evidence="3" id="KW-1185">Reference proteome</keyword>
<organism evidence="2 3">
    <name type="scientific">Brassica napus</name>
    <name type="common">Rape</name>
    <dbReference type="NCBI Taxonomy" id="3708"/>
    <lineage>
        <taxon>Eukaryota</taxon>
        <taxon>Viridiplantae</taxon>
        <taxon>Streptophyta</taxon>
        <taxon>Embryophyta</taxon>
        <taxon>Tracheophyta</taxon>
        <taxon>Spermatophyta</taxon>
        <taxon>Magnoliopsida</taxon>
        <taxon>eudicotyledons</taxon>
        <taxon>Gunneridae</taxon>
        <taxon>Pentapetalae</taxon>
        <taxon>rosids</taxon>
        <taxon>malvids</taxon>
        <taxon>Brassicales</taxon>
        <taxon>Brassicaceae</taxon>
        <taxon>Brassiceae</taxon>
        <taxon>Brassica</taxon>
    </lineage>
</organism>
<feature type="compositionally biased region" description="Basic residues" evidence="1">
    <location>
        <begin position="81"/>
        <end position="99"/>
    </location>
</feature>
<gene>
    <name evidence="2" type="ORF">HID58_041310</name>
</gene>
<evidence type="ECO:0000313" key="3">
    <source>
        <dbReference type="Proteomes" id="UP000824890"/>
    </source>
</evidence>
<evidence type="ECO:0000313" key="2">
    <source>
        <dbReference type="EMBL" id="KAH0901807.1"/>
    </source>
</evidence>
<feature type="region of interest" description="Disordered" evidence="1">
    <location>
        <begin position="81"/>
        <end position="102"/>
    </location>
</feature>
<protein>
    <submittedName>
        <fullName evidence="2">Uncharacterized protein</fullName>
    </submittedName>
</protein>
<dbReference type="EMBL" id="JAGKQM010000011">
    <property type="protein sequence ID" value="KAH0901807.1"/>
    <property type="molecule type" value="Genomic_DNA"/>
</dbReference>
<comment type="caution">
    <text evidence="2">The sequence shown here is derived from an EMBL/GenBank/DDBJ whole genome shotgun (WGS) entry which is preliminary data.</text>
</comment>
<evidence type="ECO:0000256" key="1">
    <source>
        <dbReference type="SAM" id="MobiDB-lite"/>
    </source>
</evidence>
<dbReference type="Proteomes" id="UP000824890">
    <property type="component" value="Unassembled WGS sequence"/>
</dbReference>
<sequence length="171" mass="20510">MAIGEELHWRRVGESFTGDTWVEELDWRRRDRELHMRHSGRELHRSCNRVELHRRHNDEELHRRRCAEELDRRCNMHHQRRSGLHQRRIGRQRASPKMHRQAESFTRDAVWKNFTGDATCITRDASGFTRDASAGRELHRRRSEVDETEISLHCRSWSFVIALPKLLISLS</sequence>
<reference evidence="2 3" key="1">
    <citation type="submission" date="2021-05" db="EMBL/GenBank/DDBJ databases">
        <title>Genome Assembly of Synthetic Allotetraploid Brassica napus Reveals Homoeologous Exchanges between Subgenomes.</title>
        <authorList>
            <person name="Davis J.T."/>
        </authorList>
    </citation>
    <scope>NUCLEOTIDE SEQUENCE [LARGE SCALE GENOMIC DNA]</scope>
    <source>
        <strain evidence="3">cv. Da-Ae</strain>
        <tissue evidence="2">Seedling</tissue>
    </source>
</reference>
<accession>A0ABQ8BBH1</accession>